<evidence type="ECO:0000313" key="3">
    <source>
        <dbReference type="Proteomes" id="UP001652625"/>
    </source>
</evidence>
<name>A0ABM4CWK9_HYDVU</name>
<keyword evidence="1" id="KW-0472">Membrane</keyword>
<evidence type="ECO:0000259" key="2">
    <source>
        <dbReference type="PROSITE" id="PS50004"/>
    </source>
</evidence>
<dbReference type="InterPro" id="IPR000008">
    <property type="entry name" value="C2_dom"/>
</dbReference>
<feature type="transmembrane region" description="Helical" evidence="1">
    <location>
        <begin position="24"/>
        <end position="44"/>
    </location>
</feature>
<dbReference type="Pfam" id="PF00168">
    <property type="entry name" value="C2"/>
    <property type="match status" value="2"/>
</dbReference>
<accession>A0ABM4CWK9</accession>
<dbReference type="SMART" id="SM00239">
    <property type="entry name" value="C2"/>
    <property type="match status" value="2"/>
</dbReference>
<dbReference type="Gene3D" id="1.20.5.900">
    <property type="entry name" value="transmembrane domain of human cd4"/>
    <property type="match status" value="1"/>
</dbReference>
<dbReference type="Gene3D" id="2.60.40.150">
    <property type="entry name" value="C2 domain"/>
    <property type="match status" value="2"/>
</dbReference>
<reference evidence="4" key="1">
    <citation type="submission" date="2025-08" db="UniProtKB">
        <authorList>
            <consortium name="RefSeq"/>
        </authorList>
    </citation>
    <scope>IDENTIFICATION</scope>
</reference>
<organism evidence="3 4">
    <name type="scientific">Hydra vulgaris</name>
    <name type="common">Hydra</name>
    <name type="synonym">Hydra attenuata</name>
    <dbReference type="NCBI Taxonomy" id="6087"/>
    <lineage>
        <taxon>Eukaryota</taxon>
        <taxon>Metazoa</taxon>
        <taxon>Cnidaria</taxon>
        <taxon>Hydrozoa</taxon>
        <taxon>Hydroidolina</taxon>
        <taxon>Anthoathecata</taxon>
        <taxon>Aplanulata</taxon>
        <taxon>Hydridae</taxon>
        <taxon>Hydra</taxon>
    </lineage>
</organism>
<keyword evidence="1" id="KW-1133">Transmembrane helix</keyword>
<dbReference type="RefSeq" id="XP_065666325.1">
    <property type="nucleotide sequence ID" value="XM_065810253.1"/>
</dbReference>
<dbReference type="Proteomes" id="UP001652625">
    <property type="component" value="Chromosome 11"/>
</dbReference>
<keyword evidence="1" id="KW-0812">Transmembrane</keyword>
<dbReference type="GeneID" id="100197119"/>
<dbReference type="PROSITE" id="PS50004">
    <property type="entry name" value="C2"/>
    <property type="match status" value="2"/>
</dbReference>
<keyword evidence="3" id="KW-1185">Reference proteome</keyword>
<dbReference type="SUPFAM" id="SSF49562">
    <property type="entry name" value="C2 domain (Calcium/lipid-binding domain, CaLB)"/>
    <property type="match status" value="2"/>
</dbReference>
<protein>
    <submittedName>
        <fullName evidence="4">Synaptotagmin-2 isoform X3</fullName>
    </submittedName>
</protein>
<feature type="domain" description="C2" evidence="2">
    <location>
        <begin position="225"/>
        <end position="352"/>
    </location>
</feature>
<dbReference type="InterPro" id="IPR035892">
    <property type="entry name" value="C2_domain_sf"/>
</dbReference>
<evidence type="ECO:0000313" key="4">
    <source>
        <dbReference type="RefSeq" id="XP_065666325.1"/>
    </source>
</evidence>
<sequence>MELVSIDWNEPVNAVKAFFEKNKISIILGSIGVVVLLVVICICCKRCRRKRKKNKNQEKIKLKGLKPSKKLMRIQPNKNERKAMEELGTISFSLQYDIISEMLTVKVIETSNVPVRDISGYAYAFVVVKLMPFHEDEETEYKTRLVRATFWPAFGDLFTFIIKKEELSSQVLYFYQYELNRWSKHDGVGICTFDLKSVNFTKEKGEEQFSRKLRQFDPLIGLEVETGAVFLGIDYDREEWKLKVTVKRGDIVPMKLDQEKASTYVSLSILNGQDELLEKNRTDVQKGSIHPIFDQEIFFQVPDEMLGDMRLVITLKCKKLLTKSQVVGLFKILPTNEYWKQLIETGHTEGWFSVFSKPKSKN</sequence>
<proteinExistence type="predicted"/>
<gene>
    <name evidence="4" type="primary">LOC100197119</name>
</gene>
<evidence type="ECO:0000256" key="1">
    <source>
        <dbReference type="SAM" id="Phobius"/>
    </source>
</evidence>
<feature type="domain" description="C2" evidence="2">
    <location>
        <begin position="86"/>
        <end position="209"/>
    </location>
</feature>
<dbReference type="PANTHER" id="PTHR10024">
    <property type="entry name" value="SYNAPTOTAGMIN"/>
    <property type="match status" value="1"/>
</dbReference>